<organism evidence="2 3">
    <name type="scientific">Pseudobacteroides cellulosolvens ATCC 35603 = DSM 2933</name>
    <dbReference type="NCBI Taxonomy" id="398512"/>
    <lineage>
        <taxon>Bacteria</taxon>
        <taxon>Bacillati</taxon>
        <taxon>Bacillota</taxon>
        <taxon>Clostridia</taxon>
        <taxon>Eubacteriales</taxon>
        <taxon>Oscillospiraceae</taxon>
        <taxon>Pseudobacteroides</taxon>
    </lineage>
</organism>
<evidence type="ECO:0000313" key="3">
    <source>
        <dbReference type="Proteomes" id="UP000036923"/>
    </source>
</evidence>
<dbReference type="InterPro" id="IPR029063">
    <property type="entry name" value="SAM-dependent_MTases_sf"/>
</dbReference>
<dbReference type="AlphaFoldDB" id="A0A0L6JVF7"/>
<dbReference type="GO" id="GO:0016274">
    <property type="term" value="F:protein-arginine N-methyltransferase activity"/>
    <property type="evidence" value="ECO:0007669"/>
    <property type="project" value="InterPro"/>
</dbReference>
<keyword evidence="3" id="KW-1185">Reference proteome</keyword>
<accession>A0A0L6JVF7</accession>
<reference evidence="3" key="1">
    <citation type="submission" date="2015-07" db="EMBL/GenBank/DDBJ databases">
        <title>Near-Complete Genome Sequence of the Cellulolytic Bacterium Bacteroides (Pseudobacteroides) cellulosolvens ATCC 35603.</title>
        <authorList>
            <person name="Dassa B."/>
            <person name="Utturkar S.M."/>
            <person name="Klingeman D.M."/>
            <person name="Hurt R.A."/>
            <person name="Keller M."/>
            <person name="Xu J."/>
            <person name="Reddy Y.H.K."/>
            <person name="Borovok I."/>
            <person name="Grinberg I.R."/>
            <person name="Lamed R."/>
            <person name="Zhivin O."/>
            <person name="Bayer E.A."/>
            <person name="Brown S.D."/>
        </authorList>
    </citation>
    <scope>NUCLEOTIDE SEQUENCE [LARGE SCALE GENOMIC DNA]</scope>
    <source>
        <strain evidence="3">DSM 2933</strain>
    </source>
</reference>
<dbReference type="InterPro" id="IPR025799">
    <property type="entry name" value="Arg_MeTrfase"/>
</dbReference>
<dbReference type="SUPFAM" id="SSF53335">
    <property type="entry name" value="S-adenosyl-L-methionine-dependent methyltransferases"/>
    <property type="match status" value="1"/>
</dbReference>
<dbReference type="PATRIC" id="fig|398512.5.peg.4916"/>
<comment type="caution">
    <text evidence="2">The sequence shown here is derived from an EMBL/GenBank/DDBJ whole genome shotgun (WGS) entry which is preliminary data.</text>
</comment>
<evidence type="ECO:0000313" key="2">
    <source>
        <dbReference type="EMBL" id="KNY29417.1"/>
    </source>
</evidence>
<protein>
    <recommendedName>
        <fullName evidence="1">Methyltransferase domain-containing protein</fullName>
    </recommendedName>
</protein>
<dbReference type="STRING" id="398512.Bccel_4691"/>
<name>A0A0L6JVF7_9FIRM</name>
<feature type="domain" description="Methyltransferase" evidence="1">
    <location>
        <begin position="45"/>
        <end position="120"/>
    </location>
</feature>
<dbReference type="CDD" id="cd02440">
    <property type="entry name" value="AdoMet_MTases"/>
    <property type="match status" value="1"/>
</dbReference>
<dbReference type="PANTHER" id="PTHR11006:SF53">
    <property type="entry name" value="PROTEIN ARGININE N-METHYLTRANSFERASE 3"/>
    <property type="match status" value="1"/>
</dbReference>
<dbReference type="Pfam" id="PF13649">
    <property type="entry name" value="Methyltransf_25"/>
    <property type="match status" value="1"/>
</dbReference>
<dbReference type="Proteomes" id="UP000036923">
    <property type="component" value="Unassembled WGS sequence"/>
</dbReference>
<dbReference type="InterPro" id="IPR041698">
    <property type="entry name" value="Methyltransf_25"/>
</dbReference>
<dbReference type="RefSeq" id="WP_036935592.1">
    <property type="nucleotide sequence ID" value="NZ_JQKC01000001.1"/>
</dbReference>
<dbReference type="GO" id="GO:0042054">
    <property type="term" value="F:histone methyltransferase activity"/>
    <property type="evidence" value="ECO:0007669"/>
    <property type="project" value="TreeGrafter"/>
</dbReference>
<dbReference type="eggNOG" id="COG4076">
    <property type="taxonomic scope" value="Bacteria"/>
</dbReference>
<gene>
    <name evidence="2" type="ORF">Bccel_4691</name>
</gene>
<sequence length="301" mass="33702">MLNAEINEIGQFIPLHYHYQMLSDASRMTAFKSAIEHIVKPEHKVAELGSGTGVLSSFAARKGASVWSVEFNPALVSASRRFISENGLSHKVHIFQGDAAKWLPPEPVDLVICEMLHSALLREKQLHVVSAFRDAHIARFGSAPRILPNATLLGVQPVFQNYDFNGYFAQVPLFQSPYYTVEDCSPCGDPVVYKIVDYDNDYVETINADLSFTFNEETNVNALRFITKNLLSMDMYTGKTIDWHSQYLIIPFGIAFELKAGEVMRVKFSYDPGEPIEALGNSIQVEIVGKNKVKHKLSLIA</sequence>
<proteinExistence type="predicted"/>
<dbReference type="EMBL" id="LGTC01000001">
    <property type="protein sequence ID" value="KNY29417.1"/>
    <property type="molecule type" value="Genomic_DNA"/>
</dbReference>
<dbReference type="Gene3D" id="3.40.50.150">
    <property type="entry name" value="Vaccinia Virus protein VP39"/>
    <property type="match status" value="1"/>
</dbReference>
<dbReference type="PANTHER" id="PTHR11006">
    <property type="entry name" value="PROTEIN ARGININE N-METHYLTRANSFERASE"/>
    <property type="match status" value="1"/>
</dbReference>
<evidence type="ECO:0000259" key="1">
    <source>
        <dbReference type="Pfam" id="PF13649"/>
    </source>
</evidence>
<dbReference type="OrthoDB" id="9810615at2"/>